<feature type="repeat" description="ANK" evidence="3">
    <location>
        <begin position="148"/>
        <end position="180"/>
    </location>
</feature>
<evidence type="ECO:0000256" key="3">
    <source>
        <dbReference type="PROSITE-ProRule" id="PRU00023"/>
    </source>
</evidence>
<proteinExistence type="predicted"/>
<comment type="caution">
    <text evidence="4">The sequence shown here is derived from an EMBL/GenBank/DDBJ whole genome shotgun (WGS) entry which is preliminary data.</text>
</comment>
<dbReference type="EMBL" id="JAKWBI020000106">
    <property type="protein sequence ID" value="KAJ2902673.1"/>
    <property type="molecule type" value="Genomic_DNA"/>
</dbReference>
<sequence length="222" mass="24593">MMNQVHLGLVAALLAPEHQPRDGIINALLELHYPLSLSSLFQALGTHSHAQAYFHRLLIEAARYEKLDAFRNFINLGANAATPLRLCQVELSGFYASWFTAPTKIALHVAVEAGKPEIIQALLESGDMGIARFLLERGASINSWTEWYGSSALEAAAKHGHIDRVQVLVSSGNDVSSSASENAIRLLERHYKRNAQKVQENFLSLRETQWRLYSDGGMVSVI</sequence>
<protein>
    <recommendedName>
        <fullName evidence="6">Ankyrin repeat protein</fullName>
    </recommendedName>
</protein>
<dbReference type="Pfam" id="PF12796">
    <property type="entry name" value="Ank_2"/>
    <property type="match status" value="1"/>
</dbReference>
<name>A0AAD5RT23_9PEZI</name>
<evidence type="ECO:0000313" key="4">
    <source>
        <dbReference type="EMBL" id="KAJ2902673.1"/>
    </source>
</evidence>
<evidence type="ECO:0000256" key="1">
    <source>
        <dbReference type="ARBA" id="ARBA00022737"/>
    </source>
</evidence>
<keyword evidence="2 3" id="KW-0040">ANK repeat</keyword>
<dbReference type="Proteomes" id="UP001201980">
    <property type="component" value="Unassembled WGS sequence"/>
</dbReference>
<accession>A0AAD5RT23</accession>
<dbReference type="SMART" id="SM00248">
    <property type="entry name" value="ANK"/>
    <property type="match status" value="3"/>
</dbReference>
<evidence type="ECO:0000313" key="5">
    <source>
        <dbReference type="Proteomes" id="UP001201980"/>
    </source>
</evidence>
<dbReference type="PANTHER" id="PTHR24123:SF33">
    <property type="entry name" value="PROTEIN HOS4"/>
    <property type="match status" value="1"/>
</dbReference>
<dbReference type="PROSITE" id="PS50297">
    <property type="entry name" value="ANK_REP_REGION"/>
    <property type="match status" value="1"/>
</dbReference>
<dbReference type="InterPro" id="IPR036770">
    <property type="entry name" value="Ankyrin_rpt-contain_sf"/>
</dbReference>
<organism evidence="4 5">
    <name type="scientific">Zalerion maritima</name>
    <dbReference type="NCBI Taxonomy" id="339359"/>
    <lineage>
        <taxon>Eukaryota</taxon>
        <taxon>Fungi</taxon>
        <taxon>Dikarya</taxon>
        <taxon>Ascomycota</taxon>
        <taxon>Pezizomycotina</taxon>
        <taxon>Sordariomycetes</taxon>
        <taxon>Lulworthiomycetidae</taxon>
        <taxon>Lulworthiales</taxon>
        <taxon>Lulworthiaceae</taxon>
        <taxon>Zalerion</taxon>
    </lineage>
</organism>
<evidence type="ECO:0008006" key="6">
    <source>
        <dbReference type="Google" id="ProtNLM"/>
    </source>
</evidence>
<reference evidence="4" key="1">
    <citation type="submission" date="2022-07" db="EMBL/GenBank/DDBJ databases">
        <title>Draft genome sequence of Zalerion maritima ATCC 34329, a (micro)plastics degrading marine fungus.</title>
        <authorList>
            <person name="Paco A."/>
            <person name="Goncalves M.F.M."/>
            <person name="Rocha-Santos T.A.P."/>
            <person name="Alves A."/>
        </authorList>
    </citation>
    <scope>NUCLEOTIDE SEQUENCE</scope>
    <source>
        <strain evidence="4">ATCC 34329</strain>
    </source>
</reference>
<dbReference type="PANTHER" id="PTHR24123">
    <property type="entry name" value="ANKYRIN REPEAT-CONTAINING"/>
    <property type="match status" value="1"/>
</dbReference>
<dbReference type="Gene3D" id="1.25.40.20">
    <property type="entry name" value="Ankyrin repeat-containing domain"/>
    <property type="match status" value="2"/>
</dbReference>
<dbReference type="SUPFAM" id="SSF48403">
    <property type="entry name" value="Ankyrin repeat"/>
    <property type="match status" value="1"/>
</dbReference>
<keyword evidence="1" id="KW-0677">Repeat</keyword>
<evidence type="ECO:0000256" key="2">
    <source>
        <dbReference type="ARBA" id="ARBA00023043"/>
    </source>
</evidence>
<gene>
    <name evidence="4" type="ORF">MKZ38_000258</name>
</gene>
<dbReference type="PROSITE" id="PS50088">
    <property type="entry name" value="ANK_REPEAT"/>
    <property type="match status" value="1"/>
</dbReference>
<keyword evidence="5" id="KW-1185">Reference proteome</keyword>
<dbReference type="InterPro" id="IPR051165">
    <property type="entry name" value="Multifunctional_ANK_Repeat"/>
</dbReference>
<dbReference type="InterPro" id="IPR002110">
    <property type="entry name" value="Ankyrin_rpt"/>
</dbReference>
<dbReference type="AlphaFoldDB" id="A0AAD5RT23"/>